<feature type="transmembrane region" description="Helical" evidence="8">
    <location>
        <begin position="159"/>
        <end position="179"/>
    </location>
</feature>
<feature type="transmembrane region" description="Helical" evidence="8">
    <location>
        <begin position="191"/>
        <end position="210"/>
    </location>
</feature>
<keyword evidence="2" id="KW-0813">Transport</keyword>
<comment type="caution">
    <text evidence="10">The sequence shown here is derived from an EMBL/GenBank/DDBJ whole genome shotgun (WGS) entry which is preliminary data.</text>
</comment>
<feature type="transmembrane region" description="Helical" evidence="8">
    <location>
        <begin position="222"/>
        <end position="242"/>
    </location>
</feature>
<dbReference type="SUPFAM" id="SSF103473">
    <property type="entry name" value="MFS general substrate transporter"/>
    <property type="match status" value="1"/>
</dbReference>
<dbReference type="Gene3D" id="1.20.1250.20">
    <property type="entry name" value="MFS general substrate transporter like domains"/>
    <property type="match status" value="2"/>
</dbReference>
<keyword evidence="11" id="KW-1185">Reference proteome</keyword>
<dbReference type="InterPro" id="IPR036259">
    <property type="entry name" value="MFS_trans_sf"/>
</dbReference>
<feature type="compositionally biased region" description="Polar residues" evidence="7">
    <location>
        <begin position="14"/>
        <end position="23"/>
    </location>
</feature>
<dbReference type="PANTHER" id="PTHR23501:SF177">
    <property type="entry name" value="MAJOR FACILITATOR SUPERFAMILY (MFS) PROFILE DOMAIN-CONTAINING PROTEIN-RELATED"/>
    <property type="match status" value="1"/>
</dbReference>
<evidence type="ECO:0000313" key="11">
    <source>
        <dbReference type="Proteomes" id="UP001498476"/>
    </source>
</evidence>
<evidence type="ECO:0000256" key="8">
    <source>
        <dbReference type="SAM" id="Phobius"/>
    </source>
</evidence>
<feature type="transmembrane region" description="Helical" evidence="8">
    <location>
        <begin position="398"/>
        <end position="417"/>
    </location>
</feature>
<accession>A0ABR1H037</accession>
<feature type="compositionally biased region" description="Basic and acidic residues" evidence="7">
    <location>
        <begin position="1"/>
        <end position="11"/>
    </location>
</feature>
<keyword evidence="3 8" id="KW-0812">Transmembrane</keyword>
<comment type="subcellular location">
    <subcellularLocation>
        <location evidence="1">Membrane</location>
        <topology evidence="1">Multi-pass membrane protein</topology>
    </subcellularLocation>
</comment>
<dbReference type="Pfam" id="PF07690">
    <property type="entry name" value="MFS_1"/>
    <property type="match status" value="1"/>
</dbReference>
<protein>
    <recommendedName>
        <fullName evidence="9">Major facilitator superfamily (MFS) profile domain-containing protein</fullName>
    </recommendedName>
</protein>
<evidence type="ECO:0000256" key="5">
    <source>
        <dbReference type="ARBA" id="ARBA00023136"/>
    </source>
</evidence>
<feature type="transmembrane region" description="Helical" evidence="8">
    <location>
        <begin position="104"/>
        <end position="122"/>
    </location>
</feature>
<dbReference type="CDD" id="cd17502">
    <property type="entry name" value="MFS_Azr1_MDR_like"/>
    <property type="match status" value="1"/>
</dbReference>
<evidence type="ECO:0000256" key="7">
    <source>
        <dbReference type="SAM" id="MobiDB-lite"/>
    </source>
</evidence>
<feature type="transmembrane region" description="Helical" evidence="8">
    <location>
        <begin position="332"/>
        <end position="353"/>
    </location>
</feature>
<dbReference type="InterPro" id="IPR020846">
    <property type="entry name" value="MFS_dom"/>
</dbReference>
<evidence type="ECO:0000256" key="2">
    <source>
        <dbReference type="ARBA" id="ARBA00022448"/>
    </source>
</evidence>
<gene>
    <name evidence="10" type="ORF">QQX98_006709</name>
</gene>
<feature type="transmembrane region" description="Helical" evidence="8">
    <location>
        <begin position="134"/>
        <end position="153"/>
    </location>
</feature>
<evidence type="ECO:0000313" key="10">
    <source>
        <dbReference type="EMBL" id="KAK7414431.1"/>
    </source>
</evidence>
<dbReference type="InterPro" id="IPR011701">
    <property type="entry name" value="MFS"/>
</dbReference>
<dbReference type="PROSITE" id="PS50850">
    <property type="entry name" value="MFS"/>
    <property type="match status" value="1"/>
</dbReference>
<proteinExistence type="predicted"/>
<feature type="domain" description="Major facilitator superfamily (MFS) profile" evidence="9">
    <location>
        <begin position="69"/>
        <end position="425"/>
    </location>
</feature>
<keyword evidence="4 8" id="KW-1133">Transmembrane helix</keyword>
<keyword evidence="6" id="KW-0325">Glycoprotein</keyword>
<evidence type="ECO:0000256" key="4">
    <source>
        <dbReference type="ARBA" id="ARBA00022989"/>
    </source>
</evidence>
<feature type="transmembrane region" description="Helical" evidence="8">
    <location>
        <begin position="263"/>
        <end position="282"/>
    </location>
</feature>
<feature type="transmembrane region" description="Helical" evidence="8">
    <location>
        <begin position="373"/>
        <end position="391"/>
    </location>
</feature>
<sequence length="425" mass="46170">MGRTFERRTESEDWSSPQSKSSTLQAYESYEVFRERQQDAEFLLSPSPDFEKPLTKNDEYPSGAKMAFIILALVLSNFLFALDLTIVATAIPKITQDFKGLDKVGWYGAAFFMTIGGFQSTWGKIYKYCPLKTSFLVAILIFELGSAICGAAPNAETLIAGRAVAGVGAAGLSAGSYTIAAFSAPPKKRAAFTGIIGASYGFASVIGPLLGGAFTDHVSWRWCFYINLPIGAVAAAIIIFCFQTPKNAVLVQVSFLERILQMDPLGTFLVMGGTISFILALQYGGQEYAWDSSVVIRLLVGFFVITLVWILLEWFQGERSMIESRVAKNRTIIVMSAYAFFLGGSFFLVIYFIPIYFQSVHGTTPIMSGVRNLPFIITATIATVVGGVLISKTGYYQPILIGGAALSVVGGATLYLLEVDSSMVK</sequence>
<feature type="transmembrane region" description="Helical" evidence="8">
    <location>
        <begin position="66"/>
        <end position="92"/>
    </location>
</feature>
<feature type="transmembrane region" description="Helical" evidence="8">
    <location>
        <begin position="294"/>
        <end position="312"/>
    </location>
</feature>
<feature type="region of interest" description="Disordered" evidence="7">
    <location>
        <begin position="1"/>
        <end position="23"/>
    </location>
</feature>
<dbReference type="PANTHER" id="PTHR23501">
    <property type="entry name" value="MAJOR FACILITATOR SUPERFAMILY"/>
    <property type="match status" value="1"/>
</dbReference>
<evidence type="ECO:0000256" key="1">
    <source>
        <dbReference type="ARBA" id="ARBA00004141"/>
    </source>
</evidence>
<evidence type="ECO:0000256" key="3">
    <source>
        <dbReference type="ARBA" id="ARBA00022692"/>
    </source>
</evidence>
<organism evidence="10 11">
    <name type="scientific">Neonectria punicea</name>
    <dbReference type="NCBI Taxonomy" id="979145"/>
    <lineage>
        <taxon>Eukaryota</taxon>
        <taxon>Fungi</taxon>
        <taxon>Dikarya</taxon>
        <taxon>Ascomycota</taxon>
        <taxon>Pezizomycotina</taxon>
        <taxon>Sordariomycetes</taxon>
        <taxon>Hypocreomycetidae</taxon>
        <taxon>Hypocreales</taxon>
        <taxon>Nectriaceae</taxon>
        <taxon>Neonectria</taxon>
    </lineage>
</organism>
<evidence type="ECO:0000256" key="6">
    <source>
        <dbReference type="ARBA" id="ARBA00023180"/>
    </source>
</evidence>
<dbReference type="Proteomes" id="UP001498476">
    <property type="component" value="Unassembled WGS sequence"/>
</dbReference>
<keyword evidence="5 8" id="KW-0472">Membrane</keyword>
<dbReference type="EMBL" id="JAZAVJ010000103">
    <property type="protein sequence ID" value="KAK7414431.1"/>
    <property type="molecule type" value="Genomic_DNA"/>
</dbReference>
<evidence type="ECO:0000259" key="9">
    <source>
        <dbReference type="PROSITE" id="PS50850"/>
    </source>
</evidence>
<reference evidence="10 11" key="1">
    <citation type="journal article" date="2025" name="Microbiol. Resour. Announc.">
        <title>Draft genome sequences for Neonectria magnoliae and Neonectria punicea, canker pathogens of Liriodendron tulipifera and Acer saccharum in West Virginia.</title>
        <authorList>
            <person name="Petronek H.M."/>
            <person name="Kasson M.T."/>
            <person name="Metheny A.M."/>
            <person name="Stauder C.M."/>
            <person name="Lovett B."/>
            <person name="Lynch S.C."/>
            <person name="Garnas J.R."/>
            <person name="Kasson L.R."/>
            <person name="Stajich J.E."/>
        </authorList>
    </citation>
    <scope>NUCLEOTIDE SEQUENCE [LARGE SCALE GENOMIC DNA]</scope>
    <source>
        <strain evidence="10 11">NRRL 64653</strain>
    </source>
</reference>
<name>A0ABR1H037_9HYPO</name>